<organism evidence="2 3">
    <name type="scientific">Plantactinospora soyae</name>
    <dbReference type="NCBI Taxonomy" id="1544732"/>
    <lineage>
        <taxon>Bacteria</taxon>
        <taxon>Bacillati</taxon>
        <taxon>Actinomycetota</taxon>
        <taxon>Actinomycetes</taxon>
        <taxon>Micromonosporales</taxon>
        <taxon>Micromonosporaceae</taxon>
        <taxon>Plantactinospora</taxon>
    </lineage>
</organism>
<evidence type="ECO:0000313" key="2">
    <source>
        <dbReference type="EMBL" id="MBE1486662.1"/>
    </source>
</evidence>
<feature type="region of interest" description="Disordered" evidence="1">
    <location>
        <begin position="1"/>
        <end position="31"/>
    </location>
</feature>
<feature type="compositionally biased region" description="Basic and acidic residues" evidence="1">
    <location>
        <begin position="1"/>
        <end position="12"/>
    </location>
</feature>
<protein>
    <submittedName>
        <fullName evidence="2">Uncharacterized protein</fullName>
    </submittedName>
</protein>
<sequence>MAKDDEPVDDLHSITSAPLGDLPPPAPVSRLDYGDAAQRAEMDEIKDVSLDEPIELVDAPVQIREPFSRAEKRRNQRRMTT</sequence>
<evidence type="ECO:0000313" key="3">
    <source>
        <dbReference type="Proteomes" id="UP000649753"/>
    </source>
</evidence>
<reference evidence="2" key="1">
    <citation type="submission" date="2020-10" db="EMBL/GenBank/DDBJ databases">
        <title>Sequencing the genomes of 1000 actinobacteria strains.</title>
        <authorList>
            <person name="Klenk H.-P."/>
        </authorList>
    </citation>
    <scope>NUCLEOTIDE SEQUENCE</scope>
    <source>
        <strain evidence="2">DSM 46832</strain>
    </source>
</reference>
<name>A0A927QXF7_9ACTN</name>
<dbReference type="AlphaFoldDB" id="A0A927QXF7"/>
<dbReference type="Proteomes" id="UP000649753">
    <property type="component" value="Unassembled WGS sequence"/>
</dbReference>
<evidence type="ECO:0000256" key="1">
    <source>
        <dbReference type="SAM" id="MobiDB-lite"/>
    </source>
</evidence>
<keyword evidence="3" id="KW-1185">Reference proteome</keyword>
<gene>
    <name evidence="2" type="ORF">H4W31_002300</name>
</gene>
<dbReference type="RefSeq" id="WP_225945486.1">
    <property type="nucleotide sequence ID" value="NZ_JADBEB010000001.1"/>
</dbReference>
<dbReference type="EMBL" id="JADBEB010000001">
    <property type="protein sequence ID" value="MBE1486662.1"/>
    <property type="molecule type" value="Genomic_DNA"/>
</dbReference>
<accession>A0A927QXF7</accession>
<proteinExistence type="predicted"/>
<comment type="caution">
    <text evidence="2">The sequence shown here is derived from an EMBL/GenBank/DDBJ whole genome shotgun (WGS) entry which is preliminary data.</text>
</comment>